<keyword evidence="4" id="KW-1185">Reference proteome</keyword>
<proteinExistence type="predicted"/>
<evidence type="ECO:0000256" key="1">
    <source>
        <dbReference type="SAM" id="Phobius"/>
    </source>
</evidence>
<keyword evidence="1" id="KW-0472">Membrane</keyword>
<dbReference type="AlphaFoldDB" id="A0A804K9P6"/>
<evidence type="ECO:0000313" key="2">
    <source>
        <dbReference type="EMBL" id="CAG1832441.1"/>
    </source>
</evidence>
<dbReference type="Gramene" id="Ma08_t22830.1">
    <property type="protein sequence ID" value="Ma08_p22830.1"/>
    <property type="gene ID" value="Ma08_g22830"/>
</dbReference>
<protein>
    <submittedName>
        <fullName evidence="2">(wild Malaysian banana) hypothetical protein</fullName>
    </submittedName>
</protein>
<keyword evidence="1" id="KW-1133">Transmembrane helix</keyword>
<dbReference type="Proteomes" id="UP000012960">
    <property type="component" value="Unplaced"/>
</dbReference>
<organism evidence="3 4">
    <name type="scientific">Musa acuminata subsp. malaccensis</name>
    <name type="common">Wild banana</name>
    <name type="synonym">Musa malaccensis</name>
    <dbReference type="NCBI Taxonomy" id="214687"/>
    <lineage>
        <taxon>Eukaryota</taxon>
        <taxon>Viridiplantae</taxon>
        <taxon>Streptophyta</taxon>
        <taxon>Embryophyta</taxon>
        <taxon>Tracheophyta</taxon>
        <taxon>Spermatophyta</taxon>
        <taxon>Magnoliopsida</taxon>
        <taxon>Liliopsida</taxon>
        <taxon>Zingiberales</taxon>
        <taxon>Musaceae</taxon>
        <taxon>Musa</taxon>
    </lineage>
</organism>
<dbReference type="EMBL" id="HG996472">
    <property type="protein sequence ID" value="CAG1832441.1"/>
    <property type="molecule type" value="Genomic_DNA"/>
</dbReference>
<dbReference type="EnsemblPlants" id="Ma08_t22830.1">
    <property type="protein sequence ID" value="Ma08_p22830.1"/>
    <property type="gene ID" value="Ma08_g22830"/>
</dbReference>
<name>A0A804K9P6_MUSAM</name>
<evidence type="ECO:0000313" key="3">
    <source>
        <dbReference type="EnsemblPlants" id="Ma08_p22830.1"/>
    </source>
</evidence>
<gene>
    <name evidence="2" type="ORF">GSMUA_83610.1</name>
</gene>
<evidence type="ECO:0000313" key="4">
    <source>
        <dbReference type="Proteomes" id="UP000012960"/>
    </source>
</evidence>
<dbReference type="InParanoid" id="A0A804K9P6"/>
<reference evidence="3" key="2">
    <citation type="submission" date="2021-05" db="UniProtKB">
        <authorList>
            <consortium name="EnsemblPlants"/>
        </authorList>
    </citation>
    <scope>IDENTIFICATION</scope>
    <source>
        <strain evidence="3">subsp. malaccensis</strain>
    </source>
</reference>
<sequence length="70" mass="7739">MNVPQGEEGKKAKFRLAVGSQMFEVKSRFDVTVFLVLAIVAIGLGPLIFFPLAEKDRRALIQTSLKSFPS</sequence>
<accession>A0A804K9P6</accession>
<reference evidence="2" key="1">
    <citation type="submission" date="2021-03" db="EMBL/GenBank/DDBJ databases">
        <authorList>
            <consortium name="Genoscope - CEA"/>
            <person name="William W."/>
        </authorList>
    </citation>
    <scope>NUCLEOTIDE SEQUENCE</scope>
    <source>
        <strain evidence="2">Doubled-haploid Pahang</strain>
    </source>
</reference>
<feature type="transmembrane region" description="Helical" evidence="1">
    <location>
        <begin position="31"/>
        <end position="53"/>
    </location>
</feature>
<keyword evidence="1" id="KW-0812">Transmembrane</keyword>